<protein>
    <submittedName>
        <fullName evidence="12">YfiH family protein</fullName>
    </submittedName>
</protein>
<dbReference type="Proteomes" id="UP001230145">
    <property type="component" value="Unassembled WGS sequence"/>
</dbReference>
<dbReference type="PANTHER" id="PTHR30616:SF2">
    <property type="entry name" value="PURINE NUCLEOSIDE PHOSPHORYLASE LACC1"/>
    <property type="match status" value="1"/>
</dbReference>
<evidence type="ECO:0000256" key="10">
    <source>
        <dbReference type="ARBA" id="ARBA00048968"/>
    </source>
</evidence>
<proteinExistence type="inferred from homology"/>
<sequence>MSSSSLIDWFHGPLPPGVRAGFTSVRGGSSTGEYASLNLGFHVGDDRGAVEANRKRFEGSIGQSVAWMNQVHADHIADFRDSRLEAGFLNVGDADAIVVGRGQAAAVMVADCVPLILVAASGERGAVVHVGRAGLDLGIGPATVERLGEDVIAILGPSICGRCYEVSSQLADEVGGRWPASRATTSWGTPALDIPAGLETQLRECGVSEIHRSPVCTYESAEHYSHRRATHARTQTGRFVGVLQIVRHTGVVRGNSRFL</sequence>
<evidence type="ECO:0000313" key="12">
    <source>
        <dbReference type="EMBL" id="MDP9832211.1"/>
    </source>
</evidence>
<comment type="catalytic activity">
    <reaction evidence="9">
        <text>adenosine + H2O + H(+) = inosine + NH4(+)</text>
        <dbReference type="Rhea" id="RHEA:24408"/>
        <dbReference type="ChEBI" id="CHEBI:15377"/>
        <dbReference type="ChEBI" id="CHEBI:15378"/>
        <dbReference type="ChEBI" id="CHEBI:16335"/>
        <dbReference type="ChEBI" id="CHEBI:17596"/>
        <dbReference type="ChEBI" id="CHEBI:28938"/>
        <dbReference type="EC" id="3.5.4.4"/>
    </reaction>
    <physiologicalReaction direction="left-to-right" evidence="9">
        <dbReference type="Rhea" id="RHEA:24409"/>
    </physiologicalReaction>
</comment>
<name>A0ABT9PHL3_9ACTO</name>
<evidence type="ECO:0000256" key="1">
    <source>
        <dbReference type="ARBA" id="ARBA00000553"/>
    </source>
</evidence>
<dbReference type="Pfam" id="PF02578">
    <property type="entry name" value="Cu-oxidase_4"/>
    <property type="match status" value="1"/>
</dbReference>
<comment type="caution">
    <text evidence="12">The sequence shown here is derived from an EMBL/GenBank/DDBJ whole genome shotgun (WGS) entry which is preliminary data.</text>
</comment>
<comment type="function">
    <text evidence="2">Purine nucleoside enzyme that catalyzes the phosphorolysis of adenosine and inosine nucleosides, yielding D-ribose 1-phosphate and the respective free bases, adenine and hypoxanthine. Also catalyzes the phosphorolysis of S-methyl-5'-thioadenosine into adenine and S-methyl-5-thio-alpha-D-ribose 1-phosphate. Also has adenosine deaminase activity.</text>
</comment>
<accession>A0ABT9PHL3</accession>
<keyword evidence="13" id="KW-1185">Reference proteome</keyword>
<keyword evidence="7" id="KW-0862">Zinc</keyword>
<keyword evidence="8" id="KW-0186">Copper</keyword>
<dbReference type="EMBL" id="JAUSQL010000001">
    <property type="protein sequence ID" value="MDP9832211.1"/>
    <property type="molecule type" value="Genomic_DNA"/>
</dbReference>
<dbReference type="SUPFAM" id="SSF64438">
    <property type="entry name" value="CNF1/YfiH-like putative cysteine hydrolases"/>
    <property type="match status" value="1"/>
</dbReference>
<evidence type="ECO:0000256" key="5">
    <source>
        <dbReference type="ARBA" id="ARBA00022723"/>
    </source>
</evidence>
<comment type="catalytic activity">
    <reaction evidence="10">
        <text>adenosine + phosphate = alpha-D-ribose 1-phosphate + adenine</text>
        <dbReference type="Rhea" id="RHEA:27642"/>
        <dbReference type="ChEBI" id="CHEBI:16335"/>
        <dbReference type="ChEBI" id="CHEBI:16708"/>
        <dbReference type="ChEBI" id="CHEBI:43474"/>
        <dbReference type="ChEBI" id="CHEBI:57720"/>
        <dbReference type="EC" id="2.4.2.1"/>
    </reaction>
    <physiologicalReaction direction="left-to-right" evidence="10">
        <dbReference type="Rhea" id="RHEA:27643"/>
    </physiologicalReaction>
</comment>
<keyword evidence="6" id="KW-0378">Hydrolase</keyword>
<gene>
    <name evidence="12" type="ORF">J2S45_000890</name>
</gene>
<comment type="catalytic activity">
    <reaction evidence="11">
        <text>S-methyl-5'-thioadenosine + phosphate = 5-(methylsulfanyl)-alpha-D-ribose 1-phosphate + adenine</text>
        <dbReference type="Rhea" id="RHEA:11852"/>
        <dbReference type="ChEBI" id="CHEBI:16708"/>
        <dbReference type="ChEBI" id="CHEBI:17509"/>
        <dbReference type="ChEBI" id="CHEBI:43474"/>
        <dbReference type="ChEBI" id="CHEBI:58533"/>
        <dbReference type="EC" id="2.4.2.28"/>
    </reaction>
    <physiologicalReaction direction="left-to-right" evidence="11">
        <dbReference type="Rhea" id="RHEA:11853"/>
    </physiologicalReaction>
</comment>
<organism evidence="12 13">
    <name type="scientific">Trueperella abortisuis</name>
    <dbReference type="NCBI Taxonomy" id="445930"/>
    <lineage>
        <taxon>Bacteria</taxon>
        <taxon>Bacillati</taxon>
        <taxon>Actinomycetota</taxon>
        <taxon>Actinomycetes</taxon>
        <taxon>Actinomycetales</taxon>
        <taxon>Actinomycetaceae</taxon>
        <taxon>Trueperella</taxon>
    </lineage>
</organism>
<evidence type="ECO:0000256" key="7">
    <source>
        <dbReference type="ARBA" id="ARBA00022833"/>
    </source>
</evidence>
<evidence type="ECO:0000256" key="4">
    <source>
        <dbReference type="ARBA" id="ARBA00022679"/>
    </source>
</evidence>
<evidence type="ECO:0000256" key="9">
    <source>
        <dbReference type="ARBA" id="ARBA00047989"/>
    </source>
</evidence>
<evidence type="ECO:0000256" key="11">
    <source>
        <dbReference type="ARBA" id="ARBA00049893"/>
    </source>
</evidence>
<dbReference type="CDD" id="cd16833">
    <property type="entry name" value="YfiH"/>
    <property type="match status" value="1"/>
</dbReference>
<dbReference type="InterPro" id="IPR011324">
    <property type="entry name" value="Cytotoxic_necrot_fac-like_cat"/>
</dbReference>
<dbReference type="Gene3D" id="3.60.140.10">
    <property type="entry name" value="CNF1/YfiH-like putative cysteine hydrolases"/>
    <property type="match status" value="1"/>
</dbReference>
<dbReference type="RefSeq" id="WP_307634660.1">
    <property type="nucleotide sequence ID" value="NZ_JAUSQL010000001.1"/>
</dbReference>
<keyword evidence="5" id="KW-0479">Metal-binding</keyword>
<evidence type="ECO:0000313" key="13">
    <source>
        <dbReference type="Proteomes" id="UP001230145"/>
    </source>
</evidence>
<comment type="catalytic activity">
    <reaction evidence="1">
        <text>inosine + phosphate = alpha-D-ribose 1-phosphate + hypoxanthine</text>
        <dbReference type="Rhea" id="RHEA:27646"/>
        <dbReference type="ChEBI" id="CHEBI:17368"/>
        <dbReference type="ChEBI" id="CHEBI:17596"/>
        <dbReference type="ChEBI" id="CHEBI:43474"/>
        <dbReference type="ChEBI" id="CHEBI:57720"/>
        <dbReference type="EC" id="2.4.2.1"/>
    </reaction>
    <physiologicalReaction direction="left-to-right" evidence="1">
        <dbReference type="Rhea" id="RHEA:27647"/>
    </physiologicalReaction>
</comment>
<keyword evidence="4" id="KW-0808">Transferase</keyword>
<evidence type="ECO:0000256" key="8">
    <source>
        <dbReference type="ARBA" id="ARBA00023008"/>
    </source>
</evidence>
<evidence type="ECO:0000256" key="3">
    <source>
        <dbReference type="ARBA" id="ARBA00007353"/>
    </source>
</evidence>
<reference evidence="12 13" key="1">
    <citation type="submission" date="2023-07" db="EMBL/GenBank/DDBJ databases">
        <title>Sequencing the genomes of 1000 actinobacteria strains.</title>
        <authorList>
            <person name="Klenk H.-P."/>
        </authorList>
    </citation>
    <scope>NUCLEOTIDE SEQUENCE [LARGE SCALE GENOMIC DNA]</scope>
    <source>
        <strain evidence="12 13">DSM 19515</strain>
    </source>
</reference>
<evidence type="ECO:0000256" key="6">
    <source>
        <dbReference type="ARBA" id="ARBA00022801"/>
    </source>
</evidence>
<evidence type="ECO:0000256" key="2">
    <source>
        <dbReference type="ARBA" id="ARBA00003215"/>
    </source>
</evidence>
<dbReference type="InterPro" id="IPR003730">
    <property type="entry name" value="Cu_polyphenol_OxRdtase"/>
</dbReference>
<dbReference type="InterPro" id="IPR038371">
    <property type="entry name" value="Cu_polyphenol_OxRdtase_sf"/>
</dbReference>
<dbReference type="PANTHER" id="PTHR30616">
    <property type="entry name" value="UNCHARACTERIZED PROTEIN YFIH"/>
    <property type="match status" value="1"/>
</dbReference>
<comment type="similarity">
    <text evidence="3">Belongs to the purine nucleoside phosphorylase YfiH/LACC1 family.</text>
</comment>